<feature type="domain" description="BUB1 N-terminal" evidence="1">
    <location>
        <begin position="24"/>
        <end position="180"/>
    </location>
</feature>
<dbReference type="Gene3D" id="1.25.40.430">
    <property type="match status" value="1"/>
</dbReference>
<dbReference type="SMART" id="SM00777">
    <property type="entry name" value="Mad3_BUB1_I"/>
    <property type="match status" value="1"/>
</dbReference>
<sequence>PKRGGQGKEQSMADDFQKQLLSSLVSDIKNYDGRDPLRPWLHGIRRMKESLPPRILKEKLPRFLQKCAQTFESDRRYRNDARYLRVWIELMDYVDDAKVLLRKMEKNGIGLKRAMFYLAYALYYEKQKKFTEAEKMYHMGVQNLAEPAGELQKSYEQFLRRMELYKKRKAKLLINVFKLLQEVVSNKRCLTLKGTHMSKESITDQEGITEKKEIVDDKVQIVDAEDASQKPHHIEGISNSGNMIDNIILSGHPKFIQDSCTGSSKPRCKVRGSAVLGRSSKHRDYPVVDWEKQIPHDTDDTVVVKFVDSAIVGRSEAEDACHHGLVDPTINMKEAMNAIGSMFREPIEPEIMVKRRSSKPKAIPHTNGFEVFIDDDFGDGPNFGSCPTRNEQCGVSDLPNLRSNKHGEAFFPEALKNQRKTEVQKPFLREFKILADDDEVDEVTDRQIEVAKPPIANASICSKQHDPASSSYGNSKMIIPGLHEETIVHRFVGSTVLGEPKVENACHHGLVDPTINLKEAMDDINSMFGKPLDFFNGDKPKKKPGFVCSDKQPACDGFAVSCEGFSILADDDMEDPENNAPPENFCENGDLFEPTIFTKEAMAEINEMFGKPLDF</sequence>
<gene>
    <name evidence="2" type="ORF">GSMUA_266290.1</name>
</gene>
<evidence type="ECO:0000313" key="2">
    <source>
        <dbReference type="EMBL" id="CAG1838452.1"/>
    </source>
</evidence>
<reference evidence="2" key="1">
    <citation type="submission" date="2021-03" db="EMBL/GenBank/DDBJ databases">
        <authorList>
            <consortium name="Genoscope - CEA"/>
            <person name="William W."/>
        </authorList>
    </citation>
    <scope>NUCLEOTIDE SEQUENCE</scope>
    <source>
        <strain evidence="2">Doubled-haploid Pahang</strain>
    </source>
</reference>
<dbReference type="FunFam" id="1.25.40.430:FF:000005">
    <property type="entry name" value="Mad3/BUB1 homology region 1"/>
    <property type="match status" value="1"/>
</dbReference>
<organism evidence="2">
    <name type="scientific">Musa acuminata subsp. malaccensis</name>
    <name type="common">Wild banana</name>
    <name type="synonym">Musa malaccensis</name>
    <dbReference type="NCBI Taxonomy" id="214687"/>
    <lineage>
        <taxon>Eukaryota</taxon>
        <taxon>Viridiplantae</taxon>
        <taxon>Streptophyta</taxon>
        <taxon>Embryophyta</taxon>
        <taxon>Tracheophyta</taxon>
        <taxon>Spermatophyta</taxon>
        <taxon>Magnoliopsida</taxon>
        <taxon>Liliopsida</taxon>
        <taxon>Zingiberales</taxon>
        <taxon>Musaceae</taxon>
        <taxon>Musa</taxon>
    </lineage>
</organism>
<dbReference type="InterPro" id="IPR015661">
    <property type="entry name" value="Bub1/Mad3"/>
</dbReference>
<dbReference type="Pfam" id="PF08311">
    <property type="entry name" value="Mad3_BUB1_I"/>
    <property type="match status" value="1"/>
</dbReference>
<dbReference type="InterPro" id="IPR013212">
    <property type="entry name" value="Mad3/Bub1_I"/>
</dbReference>
<name>A0A8D7F2V4_MUSAM</name>
<feature type="non-terminal residue" evidence="2">
    <location>
        <position position="1"/>
    </location>
</feature>
<accession>A0A8D7F2V4</accession>
<dbReference type="PANTHER" id="PTHR14030:SF2">
    <property type="entry name" value="OS11G0128700 PROTEIN"/>
    <property type="match status" value="1"/>
</dbReference>
<dbReference type="EMBL" id="HG996470">
    <property type="protein sequence ID" value="CAG1838452.1"/>
    <property type="molecule type" value="Genomic_DNA"/>
</dbReference>
<protein>
    <submittedName>
        <fullName evidence="2">(wild Malaysian banana) hypothetical protein</fullName>
    </submittedName>
</protein>
<dbReference type="AlphaFoldDB" id="A0A8D7F2V4"/>
<dbReference type="GO" id="GO:0007094">
    <property type="term" value="P:mitotic spindle assembly checkpoint signaling"/>
    <property type="evidence" value="ECO:0007669"/>
    <property type="project" value="InterPro"/>
</dbReference>
<proteinExistence type="predicted"/>
<evidence type="ECO:0000259" key="1">
    <source>
        <dbReference type="PROSITE" id="PS51489"/>
    </source>
</evidence>
<dbReference type="PROSITE" id="PS51489">
    <property type="entry name" value="BUB1_N"/>
    <property type="match status" value="1"/>
</dbReference>
<dbReference type="PANTHER" id="PTHR14030">
    <property type="entry name" value="MITOTIC CHECKPOINT SERINE/THREONINE-PROTEIN KINASE BUB1"/>
    <property type="match status" value="1"/>
</dbReference>